<dbReference type="PANTHER" id="PTHR10986">
    <property type="entry name" value="39S RIBOSOMAL PROTEIN L20"/>
    <property type="match status" value="1"/>
</dbReference>
<reference evidence="5 6" key="1">
    <citation type="journal article" date="2016" name="Sci. Rep.">
        <title>The Dendrobium catenatum Lindl. genome sequence provides insights into polysaccharide synthase, floral development and adaptive evolution.</title>
        <authorList>
            <person name="Zhang G.Q."/>
            <person name="Xu Q."/>
            <person name="Bian C."/>
            <person name="Tsai W.C."/>
            <person name="Yeh C.M."/>
            <person name="Liu K.W."/>
            <person name="Yoshida K."/>
            <person name="Zhang L.S."/>
            <person name="Chang S.B."/>
            <person name="Chen F."/>
            <person name="Shi Y."/>
            <person name="Su Y.Y."/>
            <person name="Zhang Y.Q."/>
            <person name="Chen L.J."/>
            <person name="Yin Y."/>
            <person name="Lin M."/>
            <person name="Huang H."/>
            <person name="Deng H."/>
            <person name="Wang Z.W."/>
            <person name="Zhu S.L."/>
            <person name="Zhao X."/>
            <person name="Deng C."/>
            <person name="Niu S.C."/>
            <person name="Huang J."/>
            <person name="Wang M."/>
            <person name="Liu G.H."/>
            <person name="Yang H.J."/>
            <person name="Xiao X.J."/>
            <person name="Hsiao Y.Y."/>
            <person name="Wu W.L."/>
            <person name="Chen Y.Y."/>
            <person name="Mitsuda N."/>
            <person name="Ohme-Takagi M."/>
            <person name="Luo Y.B."/>
            <person name="Van de Peer Y."/>
            <person name="Liu Z.J."/>
        </authorList>
    </citation>
    <scope>NUCLEOTIDE SEQUENCE [LARGE SCALE GENOMIC DNA]</scope>
    <source>
        <tissue evidence="5">The whole plant</tissue>
    </source>
</reference>
<evidence type="ECO:0000313" key="5">
    <source>
        <dbReference type="EMBL" id="PKU81423.1"/>
    </source>
</evidence>
<organism evidence="5 6">
    <name type="scientific">Dendrobium catenatum</name>
    <dbReference type="NCBI Taxonomy" id="906689"/>
    <lineage>
        <taxon>Eukaryota</taxon>
        <taxon>Viridiplantae</taxon>
        <taxon>Streptophyta</taxon>
        <taxon>Embryophyta</taxon>
        <taxon>Tracheophyta</taxon>
        <taxon>Spermatophyta</taxon>
        <taxon>Magnoliopsida</taxon>
        <taxon>Liliopsida</taxon>
        <taxon>Asparagales</taxon>
        <taxon>Orchidaceae</taxon>
        <taxon>Epidendroideae</taxon>
        <taxon>Malaxideae</taxon>
        <taxon>Dendrobiinae</taxon>
        <taxon>Dendrobium</taxon>
    </lineage>
</organism>
<reference evidence="5 6" key="2">
    <citation type="journal article" date="2017" name="Nature">
        <title>The Apostasia genome and the evolution of orchids.</title>
        <authorList>
            <person name="Zhang G.Q."/>
            <person name="Liu K.W."/>
            <person name="Li Z."/>
            <person name="Lohaus R."/>
            <person name="Hsiao Y.Y."/>
            <person name="Niu S.C."/>
            <person name="Wang J.Y."/>
            <person name="Lin Y.C."/>
            <person name="Xu Q."/>
            <person name="Chen L.J."/>
            <person name="Yoshida K."/>
            <person name="Fujiwara S."/>
            <person name="Wang Z.W."/>
            <person name="Zhang Y.Q."/>
            <person name="Mitsuda N."/>
            <person name="Wang M."/>
            <person name="Liu G.H."/>
            <person name="Pecoraro L."/>
            <person name="Huang H.X."/>
            <person name="Xiao X.J."/>
            <person name="Lin M."/>
            <person name="Wu X.Y."/>
            <person name="Wu W.L."/>
            <person name="Chen Y.Y."/>
            <person name="Chang S.B."/>
            <person name="Sakamoto S."/>
            <person name="Ohme-Takagi M."/>
            <person name="Yagi M."/>
            <person name="Zeng S.J."/>
            <person name="Shen C.Y."/>
            <person name="Yeh C.M."/>
            <person name="Luo Y.B."/>
            <person name="Tsai W.C."/>
            <person name="Van de Peer Y."/>
            <person name="Liu Z.J."/>
        </authorList>
    </citation>
    <scope>NUCLEOTIDE SEQUENCE [LARGE SCALE GENOMIC DNA]</scope>
    <source>
        <tissue evidence="5">The whole plant</tissue>
    </source>
</reference>
<dbReference type="EMBL" id="KZ502242">
    <property type="protein sequence ID" value="PKU81423.1"/>
    <property type="molecule type" value="Genomic_DNA"/>
</dbReference>
<dbReference type="InterPro" id="IPR005813">
    <property type="entry name" value="Ribosomal_bL20"/>
</dbReference>
<evidence type="ECO:0000256" key="1">
    <source>
        <dbReference type="ARBA" id="ARBA00007698"/>
    </source>
</evidence>
<sequence length="102" mass="12359">MRALVSSHRNRSRKKRDFSHLWITRINAVTREDRLFYSYSLLILNLYKRQLLLNRKRLVQITLSNKNCFDIISKNKKKIFLPSFFRIQESNLNYSVFLCGFL</sequence>
<evidence type="ECO:0000256" key="4">
    <source>
        <dbReference type="ARBA" id="ARBA00035295"/>
    </source>
</evidence>
<comment type="similarity">
    <text evidence="1">Belongs to the bacterial ribosomal protein bL20 family.</text>
</comment>
<name>A0A2I0X0J6_9ASPA</name>
<dbReference type="SUPFAM" id="SSF74731">
    <property type="entry name" value="Ribosomal protein L20"/>
    <property type="match status" value="1"/>
</dbReference>
<evidence type="ECO:0000256" key="3">
    <source>
        <dbReference type="ARBA" id="ARBA00023274"/>
    </source>
</evidence>
<keyword evidence="3" id="KW-0687">Ribonucleoprotein</keyword>
<protein>
    <recommendedName>
        <fullName evidence="4">Large ribosomal subunit protein bL20c</fullName>
    </recommendedName>
</protein>
<proteinExistence type="inferred from homology"/>
<keyword evidence="6" id="KW-1185">Reference proteome</keyword>
<dbReference type="Pfam" id="PF00453">
    <property type="entry name" value="Ribosomal_L20"/>
    <property type="match status" value="1"/>
</dbReference>
<dbReference type="STRING" id="906689.A0A2I0X0J6"/>
<accession>A0A2I0X0J6</accession>
<dbReference type="AlphaFoldDB" id="A0A2I0X0J6"/>
<dbReference type="GO" id="GO:0005840">
    <property type="term" value="C:ribosome"/>
    <property type="evidence" value="ECO:0007669"/>
    <property type="project" value="UniProtKB-KW"/>
</dbReference>
<dbReference type="Gene3D" id="1.10.1900.20">
    <property type="entry name" value="Ribosomal protein L20"/>
    <property type="match status" value="1"/>
</dbReference>
<dbReference type="GO" id="GO:0006412">
    <property type="term" value="P:translation"/>
    <property type="evidence" value="ECO:0007669"/>
    <property type="project" value="InterPro"/>
</dbReference>
<dbReference type="Proteomes" id="UP000233837">
    <property type="component" value="Unassembled WGS sequence"/>
</dbReference>
<keyword evidence="2 5" id="KW-0689">Ribosomal protein</keyword>
<dbReference type="GO" id="GO:0003735">
    <property type="term" value="F:structural constituent of ribosome"/>
    <property type="evidence" value="ECO:0007669"/>
    <property type="project" value="InterPro"/>
</dbReference>
<gene>
    <name evidence="5" type="primary">rpl20</name>
    <name evidence="5" type="ORF">MA16_Dca015828</name>
</gene>
<dbReference type="PRINTS" id="PR00062">
    <property type="entry name" value="RIBOSOMALL20"/>
</dbReference>
<evidence type="ECO:0000256" key="2">
    <source>
        <dbReference type="ARBA" id="ARBA00022980"/>
    </source>
</evidence>
<dbReference type="InterPro" id="IPR035566">
    <property type="entry name" value="Ribosomal_protein_bL20_C"/>
</dbReference>
<evidence type="ECO:0000313" key="6">
    <source>
        <dbReference type="Proteomes" id="UP000233837"/>
    </source>
</evidence>
<dbReference type="GO" id="GO:1990904">
    <property type="term" value="C:ribonucleoprotein complex"/>
    <property type="evidence" value="ECO:0007669"/>
    <property type="project" value="UniProtKB-KW"/>
</dbReference>
<dbReference type="GO" id="GO:0019843">
    <property type="term" value="F:rRNA binding"/>
    <property type="evidence" value="ECO:0007669"/>
    <property type="project" value="InterPro"/>
</dbReference>